<feature type="chain" id="PRO_5047222557" evidence="2">
    <location>
        <begin position="35"/>
        <end position="260"/>
    </location>
</feature>
<dbReference type="Proteomes" id="UP001549076">
    <property type="component" value="Unassembled WGS sequence"/>
</dbReference>
<feature type="domain" description="Isochorismatase-like" evidence="3">
    <location>
        <begin position="53"/>
        <end position="226"/>
    </location>
</feature>
<dbReference type="PROSITE" id="PS51318">
    <property type="entry name" value="TAT"/>
    <property type="match status" value="1"/>
</dbReference>
<dbReference type="PANTHER" id="PTHR43540:SF16">
    <property type="entry name" value="ISOCHORISMATASE-LIKE DOMAIN-CONTAINING PROTEIN"/>
    <property type="match status" value="1"/>
</dbReference>
<evidence type="ECO:0000313" key="5">
    <source>
        <dbReference type="Proteomes" id="UP001549076"/>
    </source>
</evidence>
<dbReference type="SUPFAM" id="SSF52499">
    <property type="entry name" value="Isochorismatase-like hydrolases"/>
    <property type="match status" value="1"/>
</dbReference>
<keyword evidence="1" id="KW-0378">Hydrolase</keyword>
<sequence length="260" mass="28487">MNDTIDPHRRNALKTAAMIGAASLVTLGAGSANAENQSVATSARPERFDPRVTALVFTDPQNEVLTDSGGAWPLVREAIEANRTVENLERLFKTAKAHGYEVFVSPHYYYPTDRGWHFHDPLGQVMHDAHMFERSGALDLKGFKGSGADWVPSLQPYIEDGKTIVVSPHKAYGPETNDLVLQLRKRGISRVILGGMLANMCVEAHARELIEQGFELVIAKDATAAPVHPEWGDGNVAAAINFRFLSKDVLTTDEIIARMG</sequence>
<protein>
    <submittedName>
        <fullName evidence="4">Nicotinamidase-related amidase</fullName>
    </submittedName>
</protein>
<organism evidence="4 5">
    <name type="scientific">Aquamicrobium terrae</name>
    <dbReference type="NCBI Taxonomy" id="1324945"/>
    <lineage>
        <taxon>Bacteria</taxon>
        <taxon>Pseudomonadati</taxon>
        <taxon>Pseudomonadota</taxon>
        <taxon>Alphaproteobacteria</taxon>
        <taxon>Hyphomicrobiales</taxon>
        <taxon>Phyllobacteriaceae</taxon>
        <taxon>Aquamicrobium</taxon>
    </lineage>
</organism>
<feature type="signal peptide" evidence="2">
    <location>
        <begin position="1"/>
        <end position="34"/>
    </location>
</feature>
<accession>A0ABV2N653</accession>
<evidence type="ECO:0000256" key="1">
    <source>
        <dbReference type="ARBA" id="ARBA00022801"/>
    </source>
</evidence>
<evidence type="ECO:0000313" key="4">
    <source>
        <dbReference type="EMBL" id="MET3794297.1"/>
    </source>
</evidence>
<name>A0ABV2N653_9HYPH</name>
<dbReference type="Pfam" id="PF00857">
    <property type="entry name" value="Isochorismatase"/>
    <property type="match status" value="1"/>
</dbReference>
<evidence type="ECO:0000259" key="3">
    <source>
        <dbReference type="Pfam" id="PF00857"/>
    </source>
</evidence>
<dbReference type="EMBL" id="JBEPML010000023">
    <property type="protein sequence ID" value="MET3794297.1"/>
    <property type="molecule type" value="Genomic_DNA"/>
</dbReference>
<keyword evidence="2" id="KW-0732">Signal</keyword>
<dbReference type="InterPro" id="IPR006311">
    <property type="entry name" value="TAT_signal"/>
</dbReference>
<gene>
    <name evidence="4" type="ORF">ABID37_004537</name>
</gene>
<comment type="caution">
    <text evidence="4">The sequence shown here is derived from an EMBL/GenBank/DDBJ whole genome shotgun (WGS) entry which is preliminary data.</text>
</comment>
<dbReference type="Gene3D" id="3.40.50.850">
    <property type="entry name" value="Isochorismatase-like"/>
    <property type="match status" value="1"/>
</dbReference>
<dbReference type="InterPro" id="IPR000868">
    <property type="entry name" value="Isochorismatase-like_dom"/>
</dbReference>
<reference evidence="4 5" key="1">
    <citation type="submission" date="2024-06" db="EMBL/GenBank/DDBJ databases">
        <title>Genomic Encyclopedia of Type Strains, Phase IV (KMG-IV): sequencing the most valuable type-strain genomes for metagenomic binning, comparative biology and taxonomic classification.</title>
        <authorList>
            <person name="Goeker M."/>
        </authorList>
    </citation>
    <scope>NUCLEOTIDE SEQUENCE [LARGE SCALE GENOMIC DNA]</scope>
    <source>
        <strain evidence="4 5">DSM 27865</strain>
    </source>
</reference>
<dbReference type="CDD" id="cd00431">
    <property type="entry name" value="cysteine_hydrolases"/>
    <property type="match status" value="1"/>
</dbReference>
<dbReference type="RefSeq" id="WP_354198929.1">
    <property type="nucleotide sequence ID" value="NZ_JBEPML010000023.1"/>
</dbReference>
<proteinExistence type="predicted"/>
<dbReference type="PANTHER" id="PTHR43540">
    <property type="entry name" value="PEROXYUREIDOACRYLATE/UREIDOACRYLATE AMIDOHYDROLASE-RELATED"/>
    <property type="match status" value="1"/>
</dbReference>
<evidence type="ECO:0000256" key="2">
    <source>
        <dbReference type="SAM" id="SignalP"/>
    </source>
</evidence>
<keyword evidence="5" id="KW-1185">Reference proteome</keyword>
<dbReference type="InterPro" id="IPR050272">
    <property type="entry name" value="Isochorismatase-like_hydrls"/>
</dbReference>
<dbReference type="InterPro" id="IPR036380">
    <property type="entry name" value="Isochorismatase-like_sf"/>
</dbReference>